<keyword evidence="4" id="KW-0812">Transmembrane</keyword>
<evidence type="ECO:0000256" key="5">
    <source>
        <dbReference type="ARBA" id="ARBA00022989"/>
    </source>
</evidence>
<keyword evidence="6" id="KW-0472">Membrane</keyword>
<keyword evidence="8" id="KW-1185">Reference proteome</keyword>
<dbReference type="GO" id="GO:0070069">
    <property type="term" value="C:cytochrome complex"/>
    <property type="evidence" value="ECO:0007669"/>
    <property type="project" value="TreeGrafter"/>
</dbReference>
<dbReference type="OrthoDB" id="9776710at2"/>
<dbReference type="KEGG" id="kuy:FY550_14105"/>
<organism evidence="7 8">
    <name type="scientific">Kushneria phosphatilytica</name>
    <dbReference type="NCBI Taxonomy" id="657387"/>
    <lineage>
        <taxon>Bacteria</taxon>
        <taxon>Pseudomonadati</taxon>
        <taxon>Pseudomonadota</taxon>
        <taxon>Gammaproteobacteria</taxon>
        <taxon>Oceanospirillales</taxon>
        <taxon>Halomonadaceae</taxon>
        <taxon>Kushneria</taxon>
    </lineage>
</organism>
<dbReference type="RefSeq" id="WP_070978017.1">
    <property type="nucleotide sequence ID" value="NZ_CP043420.1"/>
</dbReference>
<dbReference type="NCBIfam" id="TIGR00203">
    <property type="entry name" value="cydB"/>
    <property type="match status" value="1"/>
</dbReference>
<evidence type="ECO:0000256" key="4">
    <source>
        <dbReference type="ARBA" id="ARBA00022692"/>
    </source>
</evidence>
<dbReference type="Proteomes" id="UP000322553">
    <property type="component" value="Chromosome"/>
</dbReference>
<dbReference type="STRING" id="657387.BH688_07345"/>
<dbReference type="Pfam" id="PF02322">
    <property type="entry name" value="Cyt_bd_oxida_II"/>
    <property type="match status" value="1"/>
</dbReference>
<keyword evidence="3" id="KW-1003">Cell membrane</keyword>
<name>A0A1S1P003_9GAMM</name>
<evidence type="ECO:0000256" key="6">
    <source>
        <dbReference type="ARBA" id="ARBA00023136"/>
    </source>
</evidence>
<dbReference type="AlphaFoldDB" id="A0A1S1P003"/>
<evidence type="ECO:0000313" key="8">
    <source>
        <dbReference type="Proteomes" id="UP000322553"/>
    </source>
</evidence>
<protein>
    <submittedName>
        <fullName evidence="7">Cytochrome d ubiquinol oxidase subunit II</fullName>
    </submittedName>
</protein>
<reference evidence="7 8" key="1">
    <citation type="submission" date="2019-08" db="EMBL/GenBank/DDBJ databases">
        <title>Complete genome sequence of Kushneria sp. YCWA18, a halophilic phosphate-solubilizing bacterium isolated from Daqiao saltern in China.</title>
        <authorList>
            <person name="Du G.-X."/>
            <person name="Qu L.-Y."/>
        </authorList>
    </citation>
    <scope>NUCLEOTIDE SEQUENCE [LARGE SCALE GENOMIC DNA]</scope>
    <source>
        <strain evidence="7 8">YCWA18</strain>
    </source>
</reference>
<dbReference type="GO" id="GO:0009055">
    <property type="term" value="F:electron transfer activity"/>
    <property type="evidence" value="ECO:0007669"/>
    <property type="project" value="TreeGrafter"/>
</dbReference>
<proteinExistence type="inferred from homology"/>
<sequence length="334" mass="37521">MTIDLPLIWYFLIGFAVAMYVVMDGFSLGVGILYPFFKNDAHRDVMMNTTSPVWDGNQTWMILGGAGLYGAFPLAYATFLPALYLPLILMLLSLIFRGIAFEFRFKSTRSRKWFDLAFSGGSIVATFSQGMVLGGIINGLDVENRTFTGGPFDWFSPFALFIGVALIIGYALLGATWLIMKTEGSLQRRCYQLARPLTILMVLCTIIVGIWTPLDNSRVAERWFTFPNILWFSPVPVLVVLLAWSIWDGVTHSHERRLFLKVLGLFFLGLSGLVISYFPLIIPPNVTLWDAASSRSSQLFLVIGYAVLVPIVLSYTAYSYYVFRGKVREGDGYH</sequence>
<dbReference type="GO" id="GO:0016682">
    <property type="term" value="F:oxidoreductase activity, acting on diphenols and related substances as donors, oxygen as acceptor"/>
    <property type="evidence" value="ECO:0007669"/>
    <property type="project" value="TreeGrafter"/>
</dbReference>
<dbReference type="GO" id="GO:0005886">
    <property type="term" value="C:plasma membrane"/>
    <property type="evidence" value="ECO:0007669"/>
    <property type="project" value="UniProtKB-SubCell"/>
</dbReference>
<gene>
    <name evidence="7" type="primary">cydB</name>
    <name evidence="7" type="ORF">FY550_14105</name>
</gene>
<evidence type="ECO:0000256" key="3">
    <source>
        <dbReference type="ARBA" id="ARBA00022475"/>
    </source>
</evidence>
<dbReference type="PANTHER" id="PTHR43141:SF4">
    <property type="entry name" value="CYTOCHROME BD2 SUBUNIT II"/>
    <property type="match status" value="1"/>
</dbReference>
<evidence type="ECO:0000313" key="7">
    <source>
        <dbReference type="EMBL" id="QEL12159.1"/>
    </source>
</evidence>
<accession>A0A1S1P003</accession>
<dbReference type="PIRSF" id="PIRSF000267">
    <property type="entry name" value="Cyt_oxidse_sub2"/>
    <property type="match status" value="1"/>
</dbReference>
<evidence type="ECO:0000256" key="1">
    <source>
        <dbReference type="ARBA" id="ARBA00004651"/>
    </source>
</evidence>
<dbReference type="PANTHER" id="PTHR43141">
    <property type="entry name" value="CYTOCHROME BD2 SUBUNIT II"/>
    <property type="match status" value="1"/>
</dbReference>
<dbReference type="EMBL" id="CP043420">
    <property type="protein sequence ID" value="QEL12159.1"/>
    <property type="molecule type" value="Genomic_DNA"/>
</dbReference>
<comment type="similarity">
    <text evidence="2">Belongs to the cytochrome ubiquinol oxidase subunit 2 family.</text>
</comment>
<dbReference type="GO" id="GO:0019646">
    <property type="term" value="P:aerobic electron transport chain"/>
    <property type="evidence" value="ECO:0007669"/>
    <property type="project" value="TreeGrafter"/>
</dbReference>
<evidence type="ECO:0000256" key="2">
    <source>
        <dbReference type="ARBA" id="ARBA00007543"/>
    </source>
</evidence>
<dbReference type="InterPro" id="IPR003317">
    <property type="entry name" value="Cyt-d_oxidase_su2"/>
</dbReference>
<comment type="subcellular location">
    <subcellularLocation>
        <location evidence="1">Cell membrane</location>
        <topology evidence="1">Multi-pass membrane protein</topology>
    </subcellularLocation>
</comment>
<keyword evidence="5" id="KW-1133">Transmembrane helix</keyword>